<accession>A0ABP2EKI7</accession>
<reference evidence="2" key="1">
    <citation type="journal article" date="2015" name="PLoS Genet.">
        <title>The dynamic genome and transcriptome of the human fungal pathogen Blastomyces and close relative Emmonsia.</title>
        <authorList>
            <person name="Munoz J.F."/>
            <person name="Gauthier G.M."/>
            <person name="Desjardins C.A."/>
            <person name="Gallo J.E."/>
            <person name="Holder J."/>
            <person name="Sullivan T.D."/>
            <person name="Marty A.J."/>
            <person name="Carmen J.C."/>
            <person name="Chen Z."/>
            <person name="Ding L."/>
            <person name="Gujja S."/>
            <person name="Magrini V."/>
            <person name="Misas E."/>
            <person name="Mitreva M."/>
            <person name="Priest M."/>
            <person name="Saif S."/>
            <person name="Whiston E.A."/>
            <person name="Young S."/>
            <person name="Zeng Q."/>
            <person name="Goldman W.E."/>
            <person name="Mardis E.R."/>
            <person name="Taylor J.W."/>
            <person name="McEwen J.G."/>
            <person name="Clay O.K."/>
            <person name="Klein B.S."/>
            <person name="Cuomo C.A."/>
        </authorList>
    </citation>
    <scope>NUCLEOTIDE SEQUENCE [LARGE SCALE GENOMIC DNA]</scope>
    <source>
        <strain evidence="2">ER-3 / ATCC MYA-2586</strain>
    </source>
</reference>
<evidence type="ECO:0000313" key="1">
    <source>
        <dbReference type="EMBL" id="EEQ83594.1"/>
    </source>
</evidence>
<keyword evidence="2" id="KW-1185">Reference proteome</keyword>
<proteinExistence type="predicted"/>
<dbReference type="RefSeq" id="XP_045271750.1">
    <property type="nucleotide sequence ID" value="XM_045415910.1"/>
</dbReference>
<organism evidence="1 2">
    <name type="scientific">Ajellomyces dermatitidis (strain ER-3 / ATCC MYA-2586)</name>
    <name type="common">Blastomyces dermatitidis</name>
    <dbReference type="NCBI Taxonomy" id="559297"/>
    <lineage>
        <taxon>Eukaryota</taxon>
        <taxon>Fungi</taxon>
        <taxon>Dikarya</taxon>
        <taxon>Ascomycota</taxon>
        <taxon>Pezizomycotina</taxon>
        <taxon>Eurotiomycetes</taxon>
        <taxon>Eurotiomycetidae</taxon>
        <taxon>Onygenales</taxon>
        <taxon>Ajellomycetaceae</taxon>
        <taxon>Blastomyces</taxon>
    </lineage>
</organism>
<dbReference type="Proteomes" id="UP000002039">
    <property type="component" value="Unassembled WGS sequence"/>
</dbReference>
<name>A0ABP2EKI7_AJEDR</name>
<dbReference type="EMBL" id="EQ999973">
    <property type="protein sequence ID" value="EEQ83594.1"/>
    <property type="molecule type" value="Genomic_DNA"/>
</dbReference>
<gene>
    <name evidence="1" type="ORF">BDCG_00399</name>
</gene>
<sequence length="218" mass="23858">MVRDIFFQAYGVQTPSGAPAKHIKDVMIAGHQAGYRSCSCRKKTDQTSSKAGSASATSSLTCRHIPRANITLQQQLIYHHILPTSVSTVPHSVTKFLNLKHEISGSKQMAGYVPRTGSDHRILLVAGDNASYLYLAVGTHVHGHSRTLYIHKKYNPGTPGSHNSILAASASPGRPQVCRLITSLLLARKRLHKSFFSNPYSVHQTSDTDWAVSYQPAQ</sequence>
<dbReference type="GeneID" id="69023168"/>
<evidence type="ECO:0000313" key="2">
    <source>
        <dbReference type="Proteomes" id="UP000002039"/>
    </source>
</evidence>
<protein>
    <submittedName>
        <fullName evidence="1">Uncharacterized protein</fullName>
    </submittedName>
</protein>